<dbReference type="EMBL" id="BK032514">
    <property type="protein sequence ID" value="DAF45572.1"/>
    <property type="molecule type" value="Genomic_DNA"/>
</dbReference>
<protein>
    <submittedName>
        <fullName evidence="2">Uncharacterized protein</fullName>
    </submittedName>
</protein>
<sequence>MIRTFTFSIVFVFCVVVPYVVAENPPPGCVCRSGFGLDVPEFGQPVPEVVEQRPAAVEAHADDALCRVVVHDLVAGRDDVTALAVDESHARVGLHLGAAFVEIAGPAEPGGDDLPVLRIDESIAAFVLDADQPLEDVAHPAVAVEAGQGGIGGRRIGECFSAGRVPDPLEQRLECRIVAARRPEPGVVVAQRDEAGAGPAQVLGPQVVVREAQLAESVAKFAERFGQPFGRYGEQRLVESAPLGQPLEDERRGAGDARGIDPAEFVGQDPVFGEQFRVEAGCLRGRALHGGEGCRREGHEEQPVCSMPRNFGLGEAGGPHQAGHAVGAGCGTGLRKGGQRQVGRLQGLPEDSERRGHGYSVLTLMEPMLSMATSWSAEAL</sequence>
<reference evidence="2" key="1">
    <citation type="journal article" date="2021" name="Proc. Natl. Acad. Sci. U.S.A.">
        <title>A Catalog of Tens of Thousands of Viruses from Human Metagenomes Reveals Hidden Associations with Chronic Diseases.</title>
        <authorList>
            <person name="Tisza M.J."/>
            <person name="Buck C.B."/>
        </authorList>
    </citation>
    <scope>NUCLEOTIDE SEQUENCE</scope>
    <source>
        <strain evidence="2">CtBLh2</strain>
    </source>
</reference>
<name>A0A8S5S3J3_9CAUD</name>
<organism evidence="2">
    <name type="scientific">Siphoviridae sp. ctBLh2</name>
    <dbReference type="NCBI Taxonomy" id="2827803"/>
    <lineage>
        <taxon>Viruses</taxon>
        <taxon>Duplodnaviria</taxon>
        <taxon>Heunggongvirae</taxon>
        <taxon>Uroviricota</taxon>
        <taxon>Caudoviricetes</taxon>
    </lineage>
</organism>
<feature type="region of interest" description="Disordered" evidence="1">
    <location>
        <begin position="240"/>
        <end position="265"/>
    </location>
</feature>
<accession>A0A8S5S3J3</accession>
<evidence type="ECO:0000313" key="2">
    <source>
        <dbReference type="EMBL" id="DAF45572.1"/>
    </source>
</evidence>
<proteinExistence type="predicted"/>
<feature type="compositionally biased region" description="Basic and acidic residues" evidence="1">
    <location>
        <begin position="248"/>
        <end position="261"/>
    </location>
</feature>
<evidence type="ECO:0000256" key="1">
    <source>
        <dbReference type="SAM" id="MobiDB-lite"/>
    </source>
</evidence>